<evidence type="ECO:0000313" key="2">
    <source>
        <dbReference type="EMBL" id="GGB78989.1"/>
    </source>
</evidence>
<protein>
    <recommendedName>
        <fullName evidence="4">MotA/TolQ/ExbB proton channel domain-containing protein</fullName>
    </recommendedName>
</protein>
<sequence>MEVLGITEQVYLRLINFIFVIYGVNRTIKQDYKDRIKGYFTNLTSAFLTAMVSVVLSLVSFIIYAEIRGGEAYIDGYIESFIFGGDPSLYQFVMGLFLEGSAASLIVAFAMMQYWKNKVDAVNVVDDINHNHPE</sequence>
<feature type="transmembrane region" description="Helical" evidence="1">
    <location>
        <begin position="89"/>
        <end position="110"/>
    </location>
</feature>
<gene>
    <name evidence="2" type="ORF">GCM10007424_18960</name>
</gene>
<accession>A0ABQ1JZN2</accession>
<organism evidence="2 3">
    <name type="scientific">Flavobacterium suaedae</name>
    <dbReference type="NCBI Taxonomy" id="1767027"/>
    <lineage>
        <taxon>Bacteria</taxon>
        <taxon>Pseudomonadati</taxon>
        <taxon>Bacteroidota</taxon>
        <taxon>Flavobacteriia</taxon>
        <taxon>Flavobacteriales</taxon>
        <taxon>Flavobacteriaceae</taxon>
        <taxon>Flavobacterium</taxon>
    </lineage>
</organism>
<proteinExistence type="predicted"/>
<keyword evidence="1" id="KW-0812">Transmembrane</keyword>
<comment type="caution">
    <text evidence="2">The sequence shown here is derived from an EMBL/GenBank/DDBJ whole genome shotgun (WGS) entry which is preliminary data.</text>
</comment>
<feature type="transmembrane region" description="Helical" evidence="1">
    <location>
        <begin position="6"/>
        <end position="24"/>
    </location>
</feature>
<feature type="transmembrane region" description="Helical" evidence="1">
    <location>
        <begin position="45"/>
        <end position="65"/>
    </location>
</feature>
<dbReference type="Proteomes" id="UP000615760">
    <property type="component" value="Unassembled WGS sequence"/>
</dbReference>
<keyword evidence="1" id="KW-0472">Membrane</keyword>
<keyword evidence="1" id="KW-1133">Transmembrane helix</keyword>
<dbReference type="EMBL" id="BMJE01000004">
    <property type="protein sequence ID" value="GGB78989.1"/>
    <property type="molecule type" value="Genomic_DNA"/>
</dbReference>
<evidence type="ECO:0008006" key="4">
    <source>
        <dbReference type="Google" id="ProtNLM"/>
    </source>
</evidence>
<keyword evidence="3" id="KW-1185">Reference proteome</keyword>
<reference evidence="3" key="1">
    <citation type="journal article" date="2019" name="Int. J. Syst. Evol. Microbiol.">
        <title>The Global Catalogue of Microorganisms (GCM) 10K type strain sequencing project: providing services to taxonomists for standard genome sequencing and annotation.</title>
        <authorList>
            <consortium name="The Broad Institute Genomics Platform"/>
            <consortium name="The Broad Institute Genome Sequencing Center for Infectious Disease"/>
            <person name="Wu L."/>
            <person name="Ma J."/>
        </authorList>
    </citation>
    <scope>NUCLEOTIDE SEQUENCE [LARGE SCALE GENOMIC DNA]</scope>
    <source>
        <strain evidence="3">CGMCC 1.15461</strain>
    </source>
</reference>
<evidence type="ECO:0000256" key="1">
    <source>
        <dbReference type="SAM" id="Phobius"/>
    </source>
</evidence>
<name>A0ABQ1JZN2_9FLAO</name>
<evidence type="ECO:0000313" key="3">
    <source>
        <dbReference type="Proteomes" id="UP000615760"/>
    </source>
</evidence>